<evidence type="ECO:0000259" key="4">
    <source>
        <dbReference type="Pfam" id="PF21302"/>
    </source>
</evidence>
<feature type="binding site" evidence="1">
    <location>
        <position position="26"/>
    </location>
    <ligand>
        <name>Zn(2+)</name>
        <dbReference type="ChEBI" id="CHEBI:29105"/>
    </ligand>
</feature>
<protein>
    <submittedName>
        <fullName evidence="5">Methyltransferase domain-containing protein</fullName>
    </submittedName>
</protein>
<evidence type="ECO:0000313" key="5">
    <source>
        <dbReference type="EMBL" id="HIU13129.1"/>
    </source>
</evidence>
<keyword evidence="2" id="KW-0949">S-adenosyl-L-methionine</keyword>
<feature type="domain" description="23S rRNA (guanine(745)-N(1))-methyltransferase N-terminal" evidence="4">
    <location>
        <begin position="5"/>
        <end position="46"/>
    </location>
</feature>
<dbReference type="Gene3D" id="3.40.50.150">
    <property type="entry name" value="Vaccinia Virus protein VP39"/>
    <property type="match status" value="1"/>
</dbReference>
<keyword evidence="1" id="KW-0479">Metal-binding</keyword>
<dbReference type="Pfam" id="PF21302">
    <property type="entry name" value="Zn_ribbon_RlmA"/>
    <property type="match status" value="1"/>
</dbReference>
<evidence type="ECO:0000313" key="6">
    <source>
        <dbReference type="Proteomes" id="UP000824175"/>
    </source>
</evidence>
<dbReference type="Pfam" id="PF13649">
    <property type="entry name" value="Methyltransf_25"/>
    <property type="match status" value="1"/>
</dbReference>
<dbReference type="InterPro" id="IPR048647">
    <property type="entry name" value="RlmA_N"/>
</dbReference>
<keyword evidence="1" id="KW-0862">Zinc</keyword>
<dbReference type="PANTHER" id="PTHR43460:SF1">
    <property type="entry name" value="METHYLTRANSFERASE TYPE 11 DOMAIN-CONTAINING PROTEIN"/>
    <property type="match status" value="1"/>
</dbReference>
<feature type="binding site" evidence="1">
    <location>
        <position position="6"/>
    </location>
    <ligand>
        <name>Zn(2+)</name>
        <dbReference type="ChEBI" id="CHEBI:29105"/>
    </ligand>
</feature>
<evidence type="ECO:0000259" key="3">
    <source>
        <dbReference type="Pfam" id="PF13649"/>
    </source>
</evidence>
<dbReference type="CDD" id="cd02440">
    <property type="entry name" value="AdoMet_MTases"/>
    <property type="match status" value="1"/>
</dbReference>
<accession>A0A9D1HPJ1</accession>
<dbReference type="PANTHER" id="PTHR43460">
    <property type="entry name" value="METHYLTRANSFERASE"/>
    <property type="match status" value="1"/>
</dbReference>
<feature type="binding site" evidence="1">
    <location>
        <position position="9"/>
    </location>
    <ligand>
        <name>Zn(2+)</name>
        <dbReference type="ChEBI" id="CHEBI:29105"/>
    </ligand>
</feature>
<evidence type="ECO:0000256" key="1">
    <source>
        <dbReference type="PIRSR" id="PIRSR018249-1"/>
    </source>
</evidence>
<dbReference type="EMBL" id="DVMJ01000026">
    <property type="protein sequence ID" value="HIU13129.1"/>
    <property type="molecule type" value="Genomic_DNA"/>
</dbReference>
<dbReference type="GO" id="GO:0046872">
    <property type="term" value="F:metal ion binding"/>
    <property type="evidence" value="ECO:0007669"/>
    <property type="project" value="UniProtKB-KW"/>
</dbReference>
<organism evidence="5 6">
    <name type="scientific">Candidatus Fimiplasma intestinipullorum</name>
    <dbReference type="NCBI Taxonomy" id="2840825"/>
    <lineage>
        <taxon>Bacteria</taxon>
        <taxon>Bacillati</taxon>
        <taxon>Bacillota</taxon>
        <taxon>Clostridia</taxon>
        <taxon>Eubacteriales</taxon>
        <taxon>Candidatus Fimiplasma</taxon>
    </lineage>
</organism>
<evidence type="ECO:0000256" key="2">
    <source>
        <dbReference type="PIRSR" id="PIRSR018249-2"/>
    </source>
</evidence>
<dbReference type="InterPro" id="IPR029063">
    <property type="entry name" value="SAM-dependent_MTases_sf"/>
</dbReference>
<comment type="caution">
    <text evidence="5">The sequence shown here is derived from an EMBL/GenBank/DDBJ whole genome shotgun (WGS) entry which is preliminary data.</text>
</comment>
<proteinExistence type="predicted"/>
<dbReference type="GO" id="GO:0008168">
    <property type="term" value="F:methyltransferase activity"/>
    <property type="evidence" value="ECO:0007669"/>
    <property type="project" value="UniProtKB-KW"/>
</dbReference>
<feature type="binding site" evidence="2">
    <location>
        <position position="185"/>
    </location>
    <ligand>
        <name>S-adenosyl-L-methionine</name>
        <dbReference type="ChEBI" id="CHEBI:59789"/>
    </ligand>
</feature>
<dbReference type="InterPro" id="IPR052939">
    <property type="entry name" value="23S_rRNA_MeTrnsfrase_RlmA"/>
</dbReference>
<feature type="binding site" evidence="1">
    <location>
        <position position="22"/>
    </location>
    <ligand>
        <name>Zn(2+)</name>
        <dbReference type="ChEBI" id="CHEBI:29105"/>
    </ligand>
</feature>
<dbReference type="Proteomes" id="UP000824175">
    <property type="component" value="Unassembled WGS sequence"/>
</dbReference>
<name>A0A9D1HPJ1_9FIRM</name>
<reference evidence="5" key="2">
    <citation type="journal article" date="2021" name="PeerJ">
        <title>Extensive microbial diversity within the chicken gut microbiome revealed by metagenomics and culture.</title>
        <authorList>
            <person name="Gilroy R."/>
            <person name="Ravi A."/>
            <person name="Getino M."/>
            <person name="Pursley I."/>
            <person name="Horton D.L."/>
            <person name="Alikhan N.F."/>
            <person name="Baker D."/>
            <person name="Gharbi K."/>
            <person name="Hall N."/>
            <person name="Watson M."/>
            <person name="Adriaenssens E.M."/>
            <person name="Foster-Nyarko E."/>
            <person name="Jarju S."/>
            <person name="Secka A."/>
            <person name="Antonio M."/>
            <person name="Oren A."/>
            <person name="Chaudhuri R.R."/>
            <person name="La Ragione R."/>
            <person name="Hildebrand F."/>
            <person name="Pallen M.J."/>
        </authorList>
    </citation>
    <scope>NUCLEOTIDE SEQUENCE</scope>
    <source>
        <strain evidence="5">CHK195-11698</strain>
    </source>
</reference>
<feature type="binding site" evidence="2">
    <location>
        <begin position="96"/>
        <end position="97"/>
    </location>
    <ligand>
        <name>S-adenosyl-L-methionine</name>
        <dbReference type="ChEBI" id="CHEBI:59789"/>
    </ligand>
</feature>
<dbReference type="AlphaFoldDB" id="A0A9D1HPJ1"/>
<sequence length="273" mass="31913">MQKLACPKCHEPLHLEGNSYYCPNRHTYDLAKRKYLNLLLNPDKNSNNPGDNKDSLNCRKAFLNKGYYDPISDTLNRYIAEHSHPDMQILDLGCGEGYYLARMKKMLNHEDYTYYGLDIAKDAIMMATQYDRSIYWLVGNSKNLPLLDHSMDVISCLFTVVNAGELARVIKKDGYIIHVTANPRHLIEIKELIYDEIHVKPDTFIRLPFPIIDQFDLVQPIQVTSHEDCLNLLKMTPHYYHIKKERRENIEHMQEMTITIDIQFTIYGAFHES</sequence>
<keyword evidence="5" id="KW-0489">Methyltransferase</keyword>
<feature type="domain" description="Methyltransferase" evidence="3">
    <location>
        <begin position="89"/>
        <end position="170"/>
    </location>
</feature>
<feature type="binding site" evidence="2">
    <location>
        <position position="68"/>
    </location>
    <ligand>
        <name>S-adenosyl-L-methionine</name>
        <dbReference type="ChEBI" id="CHEBI:59789"/>
    </ligand>
</feature>
<dbReference type="InterPro" id="IPR016718">
    <property type="entry name" value="rRNA_m1G-MeTrfase_A_prd"/>
</dbReference>
<dbReference type="SUPFAM" id="SSF53335">
    <property type="entry name" value="S-adenosyl-L-methionine-dependent methyltransferases"/>
    <property type="match status" value="1"/>
</dbReference>
<dbReference type="PIRSF" id="PIRSF018249">
    <property type="entry name" value="MyrA_prd"/>
    <property type="match status" value="1"/>
</dbReference>
<keyword evidence="5" id="KW-0808">Transferase</keyword>
<reference evidence="5" key="1">
    <citation type="submission" date="2020-10" db="EMBL/GenBank/DDBJ databases">
        <authorList>
            <person name="Gilroy R."/>
        </authorList>
    </citation>
    <scope>NUCLEOTIDE SEQUENCE</scope>
    <source>
        <strain evidence="5">CHK195-11698</strain>
    </source>
</reference>
<gene>
    <name evidence="5" type="ORF">IAD15_03565</name>
</gene>
<dbReference type="InterPro" id="IPR041698">
    <property type="entry name" value="Methyltransf_25"/>
</dbReference>
<dbReference type="GO" id="GO:0032259">
    <property type="term" value="P:methylation"/>
    <property type="evidence" value="ECO:0007669"/>
    <property type="project" value="UniProtKB-KW"/>
</dbReference>